<dbReference type="OrthoDB" id="5126878at2759"/>
<evidence type="ECO:0000313" key="2">
    <source>
        <dbReference type="Proteomes" id="UP000054321"/>
    </source>
</evidence>
<dbReference type="AlphaFoldDB" id="A0A0C3GR73"/>
<reference evidence="2" key="2">
    <citation type="submission" date="2015-01" db="EMBL/GenBank/DDBJ databases">
        <title>Evolutionary Origins and Diversification of the Mycorrhizal Mutualists.</title>
        <authorList>
            <consortium name="DOE Joint Genome Institute"/>
            <consortium name="Mycorrhizal Genomics Consortium"/>
            <person name="Kohler A."/>
            <person name="Kuo A."/>
            <person name="Nagy L.G."/>
            <person name="Floudas D."/>
            <person name="Copeland A."/>
            <person name="Barry K.W."/>
            <person name="Cichocki N."/>
            <person name="Veneault-Fourrey C."/>
            <person name="LaButti K."/>
            <person name="Lindquist E.A."/>
            <person name="Lipzen A."/>
            <person name="Lundell T."/>
            <person name="Morin E."/>
            <person name="Murat C."/>
            <person name="Riley R."/>
            <person name="Ohm R."/>
            <person name="Sun H."/>
            <person name="Tunlid A."/>
            <person name="Henrissat B."/>
            <person name="Grigoriev I.V."/>
            <person name="Hibbett D.S."/>
            <person name="Martin F."/>
        </authorList>
    </citation>
    <scope>NUCLEOTIDE SEQUENCE [LARGE SCALE GENOMIC DNA]</scope>
    <source>
        <strain evidence="2">Zn</strain>
    </source>
</reference>
<evidence type="ECO:0000313" key="1">
    <source>
        <dbReference type="EMBL" id="KIM93844.1"/>
    </source>
</evidence>
<sequence>MSTTPAVPGLEWILIAPDSKGYNSSKVDRRAIRRQAMKTISARWRQSKDYGRINMGQYPVFAAKGNHTPVKLAQYRDDRELDSRILYRDITGSSSSTSAPRIAWELTSIPAPMPLSGMERVRALFGIDILNLSPLTVTHVGEATSLYFDPRTLRMALIHQQRSSYLSHIPRRFGHNPCLDQAIYALLSKAREILYPSTPNIRTIALSEHGKALRMLQEAIDNAASRTQPDVLCITELLGLIEAS</sequence>
<dbReference type="Proteomes" id="UP000054321">
    <property type="component" value="Unassembled WGS sequence"/>
</dbReference>
<gene>
    <name evidence="1" type="ORF">OIDMADRAFT_35307</name>
</gene>
<reference evidence="1 2" key="1">
    <citation type="submission" date="2014-04" db="EMBL/GenBank/DDBJ databases">
        <authorList>
            <consortium name="DOE Joint Genome Institute"/>
            <person name="Kuo A."/>
            <person name="Martino E."/>
            <person name="Perotto S."/>
            <person name="Kohler A."/>
            <person name="Nagy L.G."/>
            <person name="Floudas D."/>
            <person name="Copeland A."/>
            <person name="Barry K.W."/>
            <person name="Cichocki N."/>
            <person name="Veneault-Fourrey C."/>
            <person name="LaButti K."/>
            <person name="Lindquist E.A."/>
            <person name="Lipzen A."/>
            <person name="Lundell T."/>
            <person name="Morin E."/>
            <person name="Murat C."/>
            <person name="Sun H."/>
            <person name="Tunlid A."/>
            <person name="Henrissat B."/>
            <person name="Grigoriev I.V."/>
            <person name="Hibbett D.S."/>
            <person name="Martin F."/>
            <person name="Nordberg H.P."/>
            <person name="Cantor M.N."/>
            <person name="Hua S.X."/>
        </authorList>
    </citation>
    <scope>NUCLEOTIDE SEQUENCE [LARGE SCALE GENOMIC DNA]</scope>
    <source>
        <strain evidence="1 2">Zn</strain>
    </source>
</reference>
<dbReference type="InParanoid" id="A0A0C3GR73"/>
<proteinExistence type="predicted"/>
<protein>
    <submittedName>
        <fullName evidence="1">Uncharacterized protein</fullName>
    </submittedName>
</protein>
<dbReference type="HOGENOM" id="CLU_1138304_0_0_1"/>
<organism evidence="1 2">
    <name type="scientific">Oidiodendron maius (strain Zn)</name>
    <dbReference type="NCBI Taxonomy" id="913774"/>
    <lineage>
        <taxon>Eukaryota</taxon>
        <taxon>Fungi</taxon>
        <taxon>Dikarya</taxon>
        <taxon>Ascomycota</taxon>
        <taxon>Pezizomycotina</taxon>
        <taxon>Leotiomycetes</taxon>
        <taxon>Leotiomycetes incertae sedis</taxon>
        <taxon>Myxotrichaceae</taxon>
        <taxon>Oidiodendron</taxon>
    </lineage>
</organism>
<name>A0A0C3GR73_OIDMZ</name>
<keyword evidence="2" id="KW-1185">Reference proteome</keyword>
<dbReference type="EMBL" id="KN832892">
    <property type="protein sequence ID" value="KIM93844.1"/>
    <property type="molecule type" value="Genomic_DNA"/>
</dbReference>
<dbReference type="STRING" id="913774.A0A0C3GR73"/>
<accession>A0A0C3GR73</accession>